<reference evidence="1" key="1">
    <citation type="submission" date="2021-01" db="EMBL/GenBank/DDBJ databases">
        <title>Fulvivirga kasyanovii gen. nov., sp nov., a novel member of the phylum Bacteroidetes isolated from seawater in a mussel farm.</title>
        <authorList>
            <person name="Zhao L.-H."/>
            <person name="Wang Z.-J."/>
        </authorList>
    </citation>
    <scope>NUCLEOTIDE SEQUENCE</scope>
    <source>
        <strain evidence="1">2943</strain>
    </source>
</reference>
<evidence type="ECO:0000313" key="2">
    <source>
        <dbReference type="Proteomes" id="UP000659388"/>
    </source>
</evidence>
<dbReference type="RefSeq" id="WP_202246887.1">
    <property type="nucleotide sequence ID" value="NZ_JAESIY010000032.1"/>
</dbReference>
<comment type="caution">
    <text evidence="1">The sequence shown here is derived from an EMBL/GenBank/DDBJ whole genome shotgun (WGS) entry which is preliminary data.</text>
</comment>
<evidence type="ECO:0000313" key="1">
    <source>
        <dbReference type="EMBL" id="MBL3659094.1"/>
    </source>
</evidence>
<proteinExistence type="predicted"/>
<sequence length="195" mass="22562">MVKLIISNLFILVLLTNGNRIKAQNTRIEDDIKNIRHQYRQIALKQISGLEIDTVDFSEPIIEGEEHQGGSLELYIVYHTKADTFLISNISIQDEGGAYSKRITEAYLWDSLPFFFYVQSEGLYEGIKRELRIYISDGMVIRKLKKEARFYDPSFGFKQLSMDTIPNKSATIEREDFNRVNDFVGNSKRYISSGK</sequence>
<dbReference type="AlphaFoldDB" id="A0A937K1Z6"/>
<dbReference type="Proteomes" id="UP000659388">
    <property type="component" value="Unassembled WGS sequence"/>
</dbReference>
<gene>
    <name evidence="1" type="ORF">JL102_23330</name>
</gene>
<keyword evidence="2" id="KW-1185">Reference proteome</keyword>
<protein>
    <submittedName>
        <fullName evidence="1">Uncharacterized protein</fullName>
    </submittedName>
</protein>
<organism evidence="1 2">
    <name type="scientific">Fulvivirga sediminis</name>
    <dbReference type="NCBI Taxonomy" id="2803949"/>
    <lineage>
        <taxon>Bacteria</taxon>
        <taxon>Pseudomonadati</taxon>
        <taxon>Bacteroidota</taxon>
        <taxon>Cytophagia</taxon>
        <taxon>Cytophagales</taxon>
        <taxon>Fulvivirgaceae</taxon>
        <taxon>Fulvivirga</taxon>
    </lineage>
</organism>
<dbReference type="EMBL" id="JAESIY010000032">
    <property type="protein sequence ID" value="MBL3659094.1"/>
    <property type="molecule type" value="Genomic_DNA"/>
</dbReference>
<name>A0A937K1Z6_9BACT</name>
<accession>A0A937K1Z6</accession>